<proteinExistence type="predicted"/>
<evidence type="ECO:0000256" key="1">
    <source>
        <dbReference type="SAM" id="Phobius"/>
    </source>
</evidence>
<keyword evidence="1" id="KW-1133">Transmembrane helix</keyword>
<geneLocation type="plasmid" evidence="2 3">
    <name>p1</name>
</geneLocation>
<accession>A0AAP9WPY5</accession>
<evidence type="ECO:0000313" key="2">
    <source>
        <dbReference type="EMBL" id="QOI52980.1"/>
    </source>
</evidence>
<keyword evidence="1" id="KW-0472">Membrane</keyword>
<dbReference type="EMBL" id="CP043895">
    <property type="protein sequence ID" value="QOI52980.1"/>
    <property type="molecule type" value="Genomic_DNA"/>
</dbReference>
<keyword evidence="1" id="KW-0812">Transmembrane</keyword>
<organism evidence="2 3">
    <name type="scientific">Leptospira interrogans serovar Bataviae</name>
    <dbReference type="NCBI Taxonomy" id="312175"/>
    <lineage>
        <taxon>Bacteria</taxon>
        <taxon>Pseudomonadati</taxon>
        <taxon>Spirochaetota</taxon>
        <taxon>Spirochaetia</taxon>
        <taxon>Leptospirales</taxon>
        <taxon>Leptospiraceae</taxon>
        <taxon>Leptospira</taxon>
    </lineage>
</organism>
<name>A0AAP9WPY5_LEPIR</name>
<dbReference type="Proteomes" id="UP000663255">
    <property type="component" value="Plasmid p1"/>
</dbReference>
<dbReference type="AlphaFoldDB" id="A0AAP9WPY5"/>
<gene>
    <name evidence="2" type="ORF">Lepto1489_21555</name>
</gene>
<reference evidence="2" key="1">
    <citation type="submission" date="2019-09" db="EMBL/GenBank/DDBJ databases">
        <title>Comparative Genomics of Leptospira interrogans Reveals Genome Plasticity - A Common Adaptive Strategy for Survival in Various Hosts.</title>
        <authorList>
            <person name="Ramli S.R."/>
            <person name="Bunk B."/>
            <person name="Goris M."/>
            <person name="Bhuju S."/>
            <person name="Jarek M."/>
            <person name="Sproer C."/>
            <person name="Mustakim S."/>
            <person name="Strommenger B."/>
            <person name="Pessler F."/>
        </authorList>
    </citation>
    <scope>NUCLEOTIDE SEQUENCE</scope>
    <source>
        <strain evidence="2">1489</strain>
        <plasmid evidence="2">p1</plasmid>
    </source>
</reference>
<sequence length="118" mass="13800">MKVCSITYGNRINGSYDGERKEMKLRILNIIIWNLFVFWILNCSIGSAREACRNNLKKGSAFHPSDDSCEMLNYLPLANEPNQNGINFLLLNCYQYYEKLQECNKEEKKYLPAIYSKE</sequence>
<protein>
    <submittedName>
        <fullName evidence="2">Uncharacterized protein</fullName>
    </submittedName>
</protein>
<keyword evidence="2" id="KW-0614">Plasmid</keyword>
<evidence type="ECO:0000313" key="3">
    <source>
        <dbReference type="Proteomes" id="UP000663255"/>
    </source>
</evidence>
<feature type="transmembrane region" description="Helical" evidence="1">
    <location>
        <begin position="27"/>
        <end position="48"/>
    </location>
</feature>